<dbReference type="EMBL" id="GG662515">
    <property type="protein sequence ID" value="EAR82237.2"/>
    <property type="molecule type" value="Genomic_DNA"/>
</dbReference>
<gene>
    <name evidence="1" type="ORF">TTHERM_01248960</name>
</gene>
<reference evidence="2" key="1">
    <citation type="journal article" date="2006" name="PLoS Biol.">
        <title>Macronuclear genome sequence of the ciliate Tetrahymena thermophila, a model eukaryote.</title>
        <authorList>
            <person name="Eisen J.A."/>
            <person name="Coyne R.S."/>
            <person name="Wu M."/>
            <person name="Wu D."/>
            <person name="Thiagarajan M."/>
            <person name="Wortman J.R."/>
            <person name="Badger J.H."/>
            <person name="Ren Q."/>
            <person name="Amedeo P."/>
            <person name="Jones K.M."/>
            <person name="Tallon L.J."/>
            <person name="Delcher A.L."/>
            <person name="Salzberg S.L."/>
            <person name="Silva J.C."/>
            <person name="Haas B.J."/>
            <person name="Majoros W.H."/>
            <person name="Farzad M."/>
            <person name="Carlton J.M."/>
            <person name="Smith R.K. Jr."/>
            <person name="Garg J."/>
            <person name="Pearlman R.E."/>
            <person name="Karrer K.M."/>
            <person name="Sun L."/>
            <person name="Manning G."/>
            <person name="Elde N.C."/>
            <person name="Turkewitz A.P."/>
            <person name="Asai D.J."/>
            <person name="Wilkes D.E."/>
            <person name="Wang Y."/>
            <person name="Cai H."/>
            <person name="Collins K."/>
            <person name="Stewart B.A."/>
            <person name="Lee S.R."/>
            <person name="Wilamowska K."/>
            <person name="Weinberg Z."/>
            <person name="Ruzzo W.L."/>
            <person name="Wloga D."/>
            <person name="Gaertig J."/>
            <person name="Frankel J."/>
            <person name="Tsao C.-C."/>
            <person name="Gorovsky M.A."/>
            <person name="Keeling P.J."/>
            <person name="Waller R.F."/>
            <person name="Patron N.J."/>
            <person name="Cherry J.M."/>
            <person name="Stover N.A."/>
            <person name="Krieger C.J."/>
            <person name="del Toro C."/>
            <person name="Ryder H.F."/>
            <person name="Williamson S.C."/>
            <person name="Barbeau R.A."/>
            <person name="Hamilton E.P."/>
            <person name="Orias E."/>
        </authorList>
    </citation>
    <scope>NUCLEOTIDE SEQUENCE [LARGE SCALE GENOMIC DNA]</scope>
    <source>
        <strain evidence="2">SB210</strain>
    </source>
</reference>
<organism evidence="1 2">
    <name type="scientific">Tetrahymena thermophila (strain SB210)</name>
    <dbReference type="NCBI Taxonomy" id="312017"/>
    <lineage>
        <taxon>Eukaryota</taxon>
        <taxon>Sar</taxon>
        <taxon>Alveolata</taxon>
        <taxon>Ciliophora</taxon>
        <taxon>Intramacronucleata</taxon>
        <taxon>Oligohymenophorea</taxon>
        <taxon>Hymenostomatida</taxon>
        <taxon>Tetrahymenina</taxon>
        <taxon>Tetrahymenidae</taxon>
        <taxon>Tetrahymena</taxon>
    </lineage>
</organism>
<dbReference type="HOGENOM" id="CLU_1328706_0_0_1"/>
<evidence type="ECO:0000313" key="1">
    <source>
        <dbReference type="EMBL" id="EAR82237.2"/>
    </source>
</evidence>
<dbReference type="GeneID" id="7841154"/>
<sequence>MKKNQILFLIINKLDIQFLVINNITCLERNQEQMQFEVTQQHQPSTLKEKITSEYIQDCFYEDISMDNKKKTFTEYLQQFSIVYNIKMDGTIVMKFQLAQGDIEVELFQQASMHYHTEDYGVSETPYIEEDQFMGHVEKLEYLVFQIEAREKEFKESDLDTLAFIANLFNHTFGGPRLVVKQIKDEQNNSAKRFMFWINGHYLINKEGELSKIEFYEIIQEIQFMTFVQRMTKSLFQSLENDQIKTTKDYTIDDLIIKNFEFFKKEYKLNQKKKSQKVEEFQAFLEEQFCLEQF</sequence>
<evidence type="ECO:0000313" key="2">
    <source>
        <dbReference type="Proteomes" id="UP000009168"/>
    </source>
</evidence>
<dbReference type="KEGG" id="tet:TTHERM_01248960"/>
<dbReference type="AlphaFoldDB" id="Q22AB2"/>
<accession>Q22AB2</accession>
<protein>
    <submittedName>
        <fullName evidence="1">Uncharacterized protein</fullName>
    </submittedName>
</protein>
<dbReference type="RefSeq" id="XP_001029900.2">
    <property type="nucleotide sequence ID" value="XM_001029900.2"/>
</dbReference>
<dbReference type="InParanoid" id="Q22AB2"/>
<proteinExistence type="predicted"/>
<name>Q22AB2_TETTS</name>
<dbReference type="Proteomes" id="UP000009168">
    <property type="component" value="Unassembled WGS sequence"/>
</dbReference>
<keyword evidence="2" id="KW-1185">Reference proteome</keyword>